<name>A0ABU6GAZ3_9BACL</name>
<accession>A0ABU6GAZ3</accession>
<dbReference type="EMBL" id="JARLKY010000090">
    <property type="protein sequence ID" value="MEC0231311.1"/>
    <property type="molecule type" value="Genomic_DNA"/>
</dbReference>
<organism evidence="2 3">
    <name type="scientific">Paenibacillus alba</name>
    <dbReference type="NCBI Taxonomy" id="1197127"/>
    <lineage>
        <taxon>Bacteria</taxon>
        <taxon>Bacillati</taxon>
        <taxon>Bacillota</taxon>
        <taxon>Bacilli</taxon>
        <taxon>Bacillales</taxon>
        <taxon>Paenibacillaceae</taxon>
        <taxon>Paenibacillus</taxon>
    </lineage>
</organism>
<keyword evidence="3" id="KW-1185">Reference proteome</keyword>
<evidence type="ECO:0000313" key="3">
    <source>
        <dbReference type="Proteomes" id="UP001338137"/>
    </source>
</evidence>
<reference evidence="2 3" key="1">
    <citation type="submission" date="2023-03" db="EMBL/GenBank/DDBJ databases">
        <title>Bacillus Genome Sequencing.</title>
        <authorList>
            <person name="Dunlap C."/>
        </authorList>
    </citation>
    <scope>NUCLEOTIDE SEQUENCE [LARGE SCALE GENOMIC DNA]</scope>
    <source>
        <strain evidence="2 3">BD-533</strain>
    </source>
</reference>
<protein>
    <submittedName>
        <fullName evidence="2">Uncharacterized protein</fullName>
    </submittedName>
</protein>
<feature type="region of interest" description="Disordered" evidence="1">
    <location>
        <begin position="63"/>
        <end position="90"/>
    </location>
</feature>
<gene>
    <name evidence="2" type="ORF">P4I72_29855</name>
</gene>
<sequence length="90" mass="10214">MPSIYRFISSAGRVFGPEMQEIQARDKLKTLQHSWSGLDIIAIREEAAVISNTNLLRLMEVQEDAESSRTRQPREGIRVDGHQFMPTLSA</sequence>
<proteinExistence type="predicted"/>
<feature type="compositionally biased region" description="Basic and acidic residues" evidence="1">
    <location>
        <begin position="66"/>
        <end position="81"/>
    </location>
</feature>
<dbReference type="Proteomes" id="UP001338137">
    <property type="component" value="Unassembled WGS sequence"/>
</dbReference>
<evidence type="ECO:0000256" key="1">
    <source>
        <dbReference type="SAM" id="MobiDB-lite"/>
    </source>
</evidence>
<comment type="caution">
    <text evidence="2">The sequence shown here is derived from an EMBL/GenBank/DDBJ whole genome shotgun (WGS) entry which is preliminary data.</text>
</comment>
<dbReference type="RefSeq" id="WP_326075298.1">
    <property type="nucleotide sequence ID" value="NZ_JARLKY010000090.1"/>
</dbReference>
<evidence type="ECO:0000313" key="2">
    <source>
        <dbReference type="EMBL" id="MEC0231311.1"/>
    </source>
</evidence>